<dbReference type="EMBL" id="BSOS01000065">
    <property type="protein sequence ID" value="GLR67314.1"/>
    <property type="molecule type" value="Genomic_DNA"/>
</dbReference>
<evidence type="ECO:0000313" key="2">
    <source>
        <dbReference type="Proteomes" id="UP001156641"/>
    </source>
</evidence>
<dbReference type="Proteomes" id="UP001156641">
    <property type="component" value="Unassembled WGS sequence"/>
</dbReference>
<accession>A0ABQ6A4C0</accession>
<keyword evidence="2" id="KW-1185">Reference proteome</keyword>
<comment type="caution">
    <text evidence="1">The sequence shown here is derived from an EMBL/GenBank/DDBJ whole genome shotgun (WGS) entry which is preliminary data.</text>
</comment>
<gene>
    <name evidence="1" type="ORF">GCM10010909_19950</name>
</gene>
<protein>
    <submittedName>
        <fullName evidence="1">Uncharacterized protein</fullName>
    </submittedName>
</protein>
<organism evidence="1 2">
    <name type="scientific">Acidocella aquatica</name>
    <dbReference type="NCBI Taxonomy" id="1922313"/>
    <lineage>
        <taxon>Bacteria</taxon>
        <taxon>Pseudomonadati</taxon>
        <taxon>Pseudomonadota</taxon>
        <taxon>Alphaproteobacteria</taxon>
        <taxon>Acetobacterales</taxon>
        <taxon>Acidocellaceae</taxon>
        <taxon>Acidocella</taxon>
    </lineage>
</organism>
<sequence>MTIAVRGADFIASFPVERGSWRRAHDIRAGGGLFMPDLGTVAKAIGLEEMTPLLPRAALRARMLGALTEESEGVV</sequence>
<evidence type="ECO:0000313" key="1">
    <source>
        <dbReference type="EMBL" id="GLR67314.1"/>
    </source>
</evidence>
<name>A0ABQ6A4C0_9PROT</name>
<reference evidence="2" key="1">
    <citation type="journal article" date="2019" name="Int. J. Syst. Evol. Microbiol.">
        <title>The Global Catalogue of Microorganisms (GCM) 10K type strain sequencing project: providing services to taxonomists for standard genome sequencing and annotation.</title>
        <authorList>
            <consortium name="The Broad Institute Genomics Platform"/>
            <consortium name="The Broad Institute Genome Sequencing Center for Infectious Disease"/>
            <person name="Wu L."/>
            <person name="Ma J."/>
        </authorList>
    </citation>
    <scope>NUCLEOTIDE SEQUENCE [LARGE SCALE GENOMIC DNA]</scope>
    <source>
        <strain evidence="2">NBRC 112502</strain>
    </source>
</reference>
<dbReference type="RefSeq" id="WP_284258043.1">
    <property type="nucleotide sequence ID" value="NZ_BSOS01000065.1"/>
</dbReference>
<proteinExistence type="predicted"/>